<sequence>MKTIKLVTLALLATCMISWNNATAQDGNFYTVTTWKMEVPEGGSRAEMNALLEEFGEKIVKKNTKVISQKVMHHVSGSDLRDVVVISEYASWNDIDAAGTMQDELVMKAWPDEKARDAWMESFMKYVVTHSDEIYQEYPKMTK</sequence>
<dbReference type="EMBL" id="JAAGVY010000002">
    <property type="protein sequence ID" value="NEN22164.1"/>
    <property type="molecule type" value="Genomic_DNA"/>
</dbReference>
<reference evidence="2 3" key="1">
    <citation type="submission" date="2020-02" db="EMBL/GenBank/DDBJ databases">
        <title>Out from the shadows clarifying the taxonomy of the family Cryomorphaceae and related taxa by utilizing the GTDB taxonomic framework.</title>
        <authorList>
            <person name="Bowman J.P."/>
        </authorList>
    </citation>
    <scope>NUCLEOTIDE SEQUENCE [LARGE SCALE GENOMIC DNA]</scope>
    <source>
        <strain evidence="2 3">QSSC 1-22</strain>
    </source>
</reference>
<evidence type="ECO:0000256" key="1">
    <source>
        <dbReference type="SAM" id="SignalP"/>
    </source>
</evidence>
<comment type="caution">
    <text evidence="2">The sequence shown here is derived from an EMBL/GenBank/DDBJ whole genome shotgun (WGS) entry which is preliminary data.</text>
</comment>
<evidence type="ECO:0000313" key="3">
    <source>
        <dbReference type="Proteomes" id="UP000486602"/>
    </source>
</evidence>
<dbReference type="Proteomes" id="UP000486602">
    <property type="component" value="Unassembled WGS sequence"/>
</dbReference>
<keyword evidence="1" id="KW-0732">Signal</keyword>
<gene>
    <name evidence="2" type="ORF">G3O08_01435</name>
</gene>
<dbReference type="RefSeq" id="WP_163282890.1">
    <property type="nucleotide sequence ID" value="NZ_JAAGVY010000002.1"/>
</dbReference>
<keyword evidence="3" id="KW-1185">Reference proteome</keyword>
<evidence type="ECO:0000313" key="2">
    <source>
        <dbReference type="EMBL" id="NEN22164.1"/>
    </source>
</evidence>
<name>A0A7K3WKZ5_9FLAO</name>
<organism evidence="2 3">
    <name type="scientific">Cryomorpha ignava</name>
    <dbReference type="NCBI Taxonomy" id="101383"/>
    <lineage>
        <taxon>Bacteria</taxon>
        <taxon>Pseudomonadati</taxon>
        <taxon>Bacteroidota</taxon>
        <taxon>Flavobacteriia</taxon>
        <taxon>Flavobacteriales</taxon>
        <taxon>Cryomorphaceae</taxon>
        <taxon>Cryomorpha</taxon>
    </lineage>
</organism>
<protein>
    <recommendedName>
        <fullName evidence="4">NIPSNAP domain-containing protein</fullName>
    </recommendedName>
</protein>
<evidence type="ECO:0008006" key="4">
    <source>
        <dbReference type="Google" id="ProtNLM"/>
    </source>
</evidence>
<feature type="chain" id="PRO_5029667333" description="NIPSNAP domain-containing protein" evidence="1">
    <location>
        <begin position="25"/>
        <end position="143"/>
    </location>
</feature>
<feature type="signal peptide" evidence="1">
    <location>
        <begin position="1"/>
        <end position="24"/>
    </location>
</feature>
<proteinExistence type="predicted"/>
<accession>A0A7K3WKZ5</accession>
<dbReference type="AlphaFoldDB" id="A0A7K3WKZ5"/>